<keyword evidence="7" id="KW-0808">Transferase</keyword>
<dbReference type="PANTHER" id="PTHR13954:SF6">
    <property type="entry name" value="NON-SPECIFIC SERINE_THREONINE PROTEIN KINASE"/>
    <property type="match status" value="1"/>
</dbReference>
<dbReference type="GO" id="GO:0004674">
    <property type="term" value="F:protein serine/threonine kinase activity"/>
    <property type="evidence" value="ECO:0007669"/>
    <property type="project" value="InterPro"/>
</dbReference>
<dbReference type="eggNOG" id="KOG0017">
    <property type="taxonomic scope" value="Eukaryota"/>
</dbReference>
<dbReference type="PROSITE" id="PS50011">
    <property type="entry name" value="PROTEIN_KINASE_DOM"/>
    <property type="match status" value="1"/>
</dbReference>
<feature type="compositionally biased region" description="Polar residues" evidence="4">
    <location>
        <begin position="890"/>
        <end position="903"/>
    </location>
</feature>
<dbReference type="eggNOG" id="KOG1027">
    <property type="taxonomic scope" value="Eukaryota"/>
</dbReference>
<feature type="domain" description="KEN" evidence="6">
    <location>
        <begin position="465"/>
        <end position="608"/>
    </location>
</feature>
<dbReference type="InterPro" id="IPR045133">
    <property type="entry name" value="IRE1/2-like"/>
</dbReference>
<reference evidence="8" key="1">
    <citation type="submission" date="2013-01" db="EMBL/GenBank/DDBJ databases">
        <title>Draft Genome Sequence of a Mulberry Tree, Morus notabilis C.K. Schneid.</title>
        <authorList>
            <person name="He N."/>
            <person name="Zhao S."/>
        </authorList>
    </citation>
    <scope>NUCLEOTIDE SEQUENCE</scope>
</reference>
<keyword evidence="2" id="KW-0547">Nucleotide-binding</keyword>
<dbReference type="Pfam" id="PF03732">
    <property type="entry name" value="Retrotrans_gag"/>
    <property type="match status" value="1"/>
</dbReference>
<sequence>METHPAEASRPKPKSYADVARQAPASSAIPRKAVKASIAQKGNNVTPAATSSTASLQKGTPRRFGDSIAKTGKRIPRTTKKIKEISGASSSNSPTRTQVSRDLKEKKERKSLEANEKCKKLSEAVKYLRNFLQKNVPLDEIKGIVDVEELKSLHNDLARYLEQEQELTNAFSTVEVSSESDKCDPQQPQQIGQNLELLPDKLSEGKNHDNIILRGTYKVPTAVKRLRKADYDMNAKKIQILIKESKYLPNLVRYYGVIPYEECFYVAMEQECYLDETSFNLDELVQLDLANSNLSEVVANDRLKVVKNIVGKFELIPKNGCPIPDLSWTVMRKMLCGLVQLHALGISHGDLKPQNIRIIKEGSLWHVKLYDMGIKTGSGTLDRQACRDHGNHIWVDDMHTFGGIFSYCITGISEFGDWKTITKKRDSLLENYPEARHLFLCLTSKNPTERLTAKEALCHPHFWDPKEKLLFLLDTYKRVFDFEGKHLRNELETISSKVIEGKWKGEHVQEWNNRIDADIMNYAIDQLEKYCPNNTYKFKSLPELLRFIRHTYIHYGKCPPNIQKSIGSLDEGFYNYFESRFPNLLIEVYTGVEKWCGKENVAPVCWLRGPRRAAARWIAVQRHSMGSMALRKSAPGVVFASFARAADSTGRPIRSTESHGNQSTCTVDRTTHHRLTGGVALFCHRSTDVHELTEMAPRRRSVNQPAQQNHEFLDAMYFAFQGMATRAQNERPVEDRKQSYFWKFRRAPIPTFNSEGGPQEEEFWFDSIVKHLNTMGVPDEYWVEFVVYKMEGQASTWWKQFETIFNEQYFPQSYRDEKVMEFMSLLQDDVSVREYEAKFNDLSRFMPSLLESEHLRCLKFEKDLKNSIRRPLVALRIQNFWDLVAAATSGPQWSGRRNQNQGKTGEEMISGGSSSSGSDRSGPYRPKCHHYGQVCHIKRNCPSRLPN</sequence>
<keyword evidence="8" id="KW-1185">Reference proteome</keyword>
<organism evidence="7 8">
    <name type="scientific">Morus notabilis</name>
    <dbReference type="NCBI Taxonomy" id="981085"/>
    <lineage>
        <taxon>Eukaryota</taxon>
        <taxon>Viridiplantae</taxon>
        <taxon>Streptophyta</taxon>
        <taxon>Embryophyta</taxon>
        <taxon>Tracheophyta</taxon>
        <taxon>Spermatophyta</taxon>
        <taxon>Magnoliopsida</taxon>
        <taxon>eudicotyledons</taxon>
        <taxon>Gunneridae</taxon>
        <taxon>Pentapetalae</taxon>
        <taxon>rosids</taxon>
        <taxon>fabids</taxon>
        <taxon>Rosales</taxon>
        <taxon>Moraceae</taxon>
        <taxon>Moreae</taxon>
        <taxon>Morus</taxon>
    </lineage>
</organism>
<feature type="compositionally biased region" description="Low complexity" evidence="4">
    <location>
        <begin position="910"/>
        <end position="921"/>
    </location>
</feature>
<dbReference type="Gene3D" id="1.10.510.10">
    <property type="entry name" value="Transferase(Phosphotransferase) domain 1"/>
    <property type="match status" value="1"/>
</dbReference>
<dbReference type="GO" id="GO:0051082">
    <property type="term" value="F:unfolded protein binding"/>
    <property type="evidence" value="ECO:0007669"/>
    <property type="project" value="TreeGrafter"/>
</dbReference>
<dbReference type="GO" id="GO:0006397">
    <property type="term" value="P:mRNA processing"/>
    <property type="evidence" value="ECO:0007669"/>
    <property type="project" value="InterPro"/>
</dbReference>
<dbReference type="SMART" id="SM00220">
    <property type="entry name" value="S_TKc"/>
    <property type="match status" value="1"/>
</dbReference>
<dbReference type="SUPFAM" id="SSF56112">
    <property type="entry name" value="Protein kinase-like (PK-like)"/>
    <property type="match status" value="1"/>
</dbReference>
<dbReference type="GO" id="GO:1990604">
    <property type="term" value="C:IRE1-TRAF2-ASK1 complex"/>
    <property type="evidence" value="ECO:0007669"/>
    <property type="project" value="TreeGrafter"/>
</dbReference>
<dbReference type="Pfam" id="PF06479">
    <property type="entry name" value="Ribonuc_2-5A"/>
    <property type="match status" value="1"/>
</dbReference>
<feature type="compositionally biased region" description="Polar residues" evidence="4">
    <location>
        <begin position="87"/>
        <end position="98"/>
    </location>
</feature>
<dbReference type="GO" id="GO:0005524">
    <property type="term" value="F:ATP binding"/>
    <property type="evidence" value="ECO:0007669"/>
    <property type="project" value="UniProtKB-KW"/>
</dbReference>
<evidence type="ECO:0000313" key="8">
    <source>
        <dbReference type="Proteomes" id="UP000030645"/>
    </source>
</evidence>
<keyword evidence="1" id="KW-0732">Signal</keyword>
<protein>
    <submittedName>
        <fullName evidence="7">Serine/threonine-protein kinase/endoribonuclease ire-1</fullName>
    </submittedName>
</protein>
<feature type="region of interest" description="Disordered" evidence="4">
    <location>
        <begin position="84"/>
        <end position="113"/>
    </location>
</feature>
<dbReference type="EMBL" id="KE345945">
    <property type="protein sequence ID" value="EXC21519.1"/>
    <property type="molecule type" value="Genomic_DNA"/>
</dbReference>
<feature type="compositionally biased region" description="Polar residues" evidence="4">
    <location>
        <begin position="40"/>
        <end position="58"/>
    </location>
</feature>
<gene>
    <name evidence="7" type="ORF">L484_014874</name>
</gene>
<evidence type="ECO:0000259" key="6">
    <source>
        <dbReference type="PROSITE" id="PS51392"/>
    </source>
</evidence>
<evidence type="ECO:0000259" key="5">
    <source>
        <dbReference type="PROSITE" id="PS50011"/>
    </source>
</evidence>
<evidence type="ECO:0000256" key="1">
    <source>
        <dbReference type="ARBA" id="ARBA00022729"/>
    </source>
</evidence>
<evidence type="ECO:0000256" key="3">
    <source>
        <dbReference type="ARBA" id="ARBA00022840"/>
    </source>
</evidence>
<evidence type="ECO:0000256" key="2">
    <source>
        <dbReference type="ARBA" id="ARBA00022741"/>
    </source>
</evidence>
<evidence type="ECO:0000313" key="7">
    <source>
        <dbReference type="EMBL" id="EXC21519.1"/>
    </source>
</evidence>
<dbReference type="AlphaFoldDB" id="W9S211"/>
<accession>W9S211</accession>
<keyword evidence="3" id="KW-0067">ATP-binding</keyword>
<keyword evidence="7" id="KW-0418">Kinase</keyword>
<feature type="compositionally biased region" description="Basic and acidic residues" evidence="4">
    <location>
        <begin position="99"/>
        <end position="113"/>
    </location>
</feature>
<proteinExistence type="predicted"/>
<dbReference type="PROSITE" id="PS51392">
    <property type="entry name" value="KEN"/>
    <property type="match status" value="1"/>
</dbReference>
<feature type="region of interest" description="Disordered" evidence="4">
    <location>
        <begin position="1"/>
        <end position="68"/>
    </location>
</feature>
<feature type="compositionally biased region" description="Basic and acidic residues" evidence="4">
    <location>
        <begin position="1"/>
        <end position="10"/>
    </location>
</feature>
<feature type="region of interest" description="Disordered" evidence="4">
    <location>
        <begin position="890"/>
        <end position="925"/>
    </location>
</feature>
<dbReference type="InterPro" id="IPR038357">
    <property type="entry name" value="KEN_sf"/>
</dbReference>
<evidence type="ECO:0000256" key="4">
    <source>
        <dbReference type="SAM" id="MobiDB-lite"/>
    </source>
</evidence>
<feature type="domain" description="Protein kinase" evidence="5">
    <location>
        <begin position="160"/>
        <end position="462"/>
    </location>
</feature>
<dbReference type="PANTHER" id="PTHR13954">
    <property type="entry name" value="IRE1-RELATED"/>
    <property type="match status" value="1"/>
</dbReference>
<dbReference type="InterPro" id="IPR010513">
    <property type="entry name" value="KEN_dom"/>
</dbReference>
<dbReference type="GO" id="GO:0036498">
    <property type="term" value="P:IRE1-mediated unfolded protein response"/>
    <property type="evidence" value="ECO:0007669"/>
    <property type="project" value="TreeGrafter"/>
</dbReference>
<name>W9S211_9ROSA</name>
<dbReference type="Proteomes" id="UP000030645">
    <property type="component" value="Unassembled WGS sequence"/>
</dbReference>
<dbReference type="GO" id="GO:0004521">
    <property type="term" value="F:RNA endonuclease activity"/>
    <property type="evidence" value="ECO:0007669"/>
    <property type="project" value="InterPro"/>
</dbReference>
<dbReference type="STRING" id="981085.W9S211"/>
<dbReference type="Gene3D" id="1.20.1440.180">
    <property type="entry name" value="KEN domain"/>
    <property type="match status" value="1"/>
</dbReference>
<dbReference type="InterPro" id="IPR000719">
    <property type="entry name" value="Prot_kinase_dom"/>
</dbReference>
<dbReference type="SMART" id="SM00580">
    <property type="entry name" value="PUG"/>
    <property type="match status" value="1"/>
</dbReference>
<dbReference type="InterPro" id="IPR011009">
    <property type="entry name" value="Kinase-like_dom_sf"/>
</dbReference>
<dbReference type="Gene3D" id="3.30.200.20">
    <property type="entry name" value="Phosphorylase Kinase, domain 1"/>
    <property type="match status" value="1"/>
</dbReference>
<dbReference type="InterPro" id="IPR005162">
    <property type="entry name" value="Retrotrans_gag_dom"/>
</dbReference>